<sequence>MAGGRPAERPPAPVNARARNAVATVFVLNGLLFATLFSRVPDIREHLDLSNGRLGLLLLSISIGSLLGLPASGRLIEQIGATGVVRGGAFLTLVGLALASFGVSGIENVPTVAVGLAGYGFGTAVWDVAMNVEGAEVERRLGYTVMPRFHAGFSLGAIGGAGIGAGATGVGVPLPVHVVVTLAAVAVVVVATAAFLPAAPHDDAEEPETPGWSPWLEPRTVAIGAMVLAFTLAEGAAGDWLALALVDGYDARHFVGVAGFGLFVTAMTTGRLVGPVLLDRFGRVPVLLASAGAAFVGLLLVITSGQPALAAVGIAIWGLGAALGFPVGMSAAADDPRRAARRVSVVSTVGYGAFLTGPPLLGFVGNHVGTLDSLYVVMGAMVPAALLVTAVRRPRRGAT</sequence>
<dbReference type="GO" id="GO:0005886">
    <property type="term" value="C:plasma membrane"/>
    <property type="evidence" value="ECO:0007669"/>
    <property type="project" value="UniProtKB-SubCell"/>
</dbReference>
<dbReference type="InterPro" id="IPR051788">
    <property type="entry name" value="MFS_Transporter"/>
</dbReference>
<dbReference type="PROSITE" id="PS50850">
    <property type="entry name" value="MFS"/>
    <property type="match status" value="1"/>
</dbReference>
<evidence type="ECO:0000259" key="6">
    <source>
        <dbReference type="PROSITE" id="PS50850"/>
    </source>
</evidence>
<dbReference type="Pfam" id="PF07690">
    <property type="entry name" value="MFS_1"/>
    <property type="match status" value="1"/>
</dbReference>
<name>A0A930VHQ6_9ACTN</name>
<feature type="transmembrane region" description="Helical" evidence="5">
    <location>
        <begin position="373"/>
        <end position="391"/>
    </location>
</feature>
<protein>
    <submittedName>
        <fullName evidence="7">MFS transporter</fullName>
    </submittedName>
</protein>
<evidence type="ECO:0000256" key="3">
    <source>
        <dbReference type="ARBA" id="ARBA00022989"/>
    </source>
</evidence>
<keyword evidence="8" id="KW-1185">Reference proteome</keyword>
<comment type="subcellular location">
    <subcellularLocation>
        <location evidence="1">Cell membrane</location>
        <topology evidence="1">Multi-pass membrane protein</topology>
    </subcellularLocation>
</comment>
<evidence type="ECO:0000313" key="7">
    <source>
        <dbReference type="EMBL" id="MBF4764975.1"/>
    </source>
</evidence>
<evidence type="ECO:0000256" key="5">
    <source>
        <dbReference type="SAM" id="Phobius"/>
    </source>
</evidence>
<gene>
    <name evidence="7" type="ORF">ISU07_17725</name>
</gene>
<dbReference type="SUPFAM" id="SSF103473">
    <property type="entry name" value="MFS general substrate transporter"/>
    <property type="match status" value="1"/>
</dbReference>
<feature type="transmembrane region" description="Helical" evidence="5">
    <location>
        <begin position="343"/>
        <end position="361"/>
    </location>
</feature>
<feature type="transmembrane region" description="Helical" evidence="5">
    <location>
        <begin position="285"/>
        <end position="302"/>
    </location>
</feature>
<feature type="transmembrane region" description="Helical" evidence="5">
    <location>
        <begin position="254"/>
        <end position="273"/>
    </location>
</feature>
<comment type="caution">
    <text evidence="7">The sequence shown here is derived from an EMBL/GenBank/DDBJ whole genome shotgun (WGS) entry which is preliminary data.</text>
</comment>
<feature type="domain" description="Major facilitator superfamily (MFS) profile" evidence="6">
    <location>
        <begin position="18"/>
        <end position="397"/>
    </location>
</feature>
<feature type="transmembrane region" description="Helical" evidence="5">
    <location>
        <begin position="109"/>
        <end position="129"/>
    </location>
</feature>
<keyword evidence="4 5" id="KW-0472">Membrane</keyword>
<evidence type="ECO:0000313" key="8">
    <source>
        <dbReference type="Proteomes" id="UP000640489"/>
    </source>
</evidence>
<dbReference type="Proteomes" id="UP000640489">
    <property type="component" value="Unassembled WGS sequence"/>
</dbReference>
<feature type="transmembrane region" description="Helical" evidence="5">
    <location>
        <begin position="308"/>
        <end position="331"/>
    </location>
</feature>
<dbReference type="AlphaFoldDB" id="A0A930VHQ6"/>
<dbReference type="EMBL" id="JADKPN010000012">
    <property type="protein sequence ID" value="MBF4764975.1"/>
    <property type="molecule type" value="Genomic_DNA"/>
</dbReference>
<reference evidence="7" key="1">
    <citation type="submission" date="2020-11" db="EMBL/GenBank/DDBJ databases">
        <title>Nocardioides sp. nov., isolated from Soil of Cynanchum wilfordii Hemsley rhizosphere.</title>
        <authorList>
            <person name="Lee J.-S."/>
            <person name="Suh M.K."/>
            <person name="Kim J.-S."/>
        </authorList>
    </citation>
    <scope>NUCLEOTIDE SEQUENCE</scope>
    <source>
        <strain evidence="7">KCTC 19275</strain>
    </source>
</reference>
<evidence type="ECO:0000256" key="2">
    <source>
        <dbReference type="ARBA" id="ARBA00022692"/>
    </source>
</evidence>
<organism evidence="7 8">
    <name type="scientific">Nocardioides islandensis</name>
    <dbReference type="NCBI Taxonomy" id="433663"/>
    <lineage>
        <taxon>Bacteria</taxon>
        <taxon>Bacillati</taxon>
        <taxon>Actinomycetota</taxon>
        <taxon>Actinomycetes</taxon>
        <taxon>Propionibacteriales</taxon>
        <taxon>Nocardioidaceae</taxon>
        <taxon>Nocardioides</taxon>
    </lineage>
</organism>
<feature type="transmembrane region" description="Helical" evidence="5">
    <location>
        <begin position="52"/>
        <end position="71"/>
    </location>
</feature>
<dbReference type="PANTHER" id="PTHR23514:SF13">
    <property type="entry name" value="INNER MEMBRANE PROTEIN YBJJ"/>
    <property type="match status" value="1"/>
</dbReference>
<evidence type="ECO:0000256" key="4">
    <source>
        <dbReference type="ARBA" id="ARBA00023136"/>
    </source>
</evidence>
<feature type="transmembrane region" description="Helical" evidence="5">
    <location>
        <begin position="178"/>
        <end position="199"/>
    </location>
</feature>
<feature type="transmembrane region" description="Helical" evidence="5">
    <location>
        <begin position="21"/>
        <end position="40"/>
    </location>
</feature>
<keyword evidence="2 5" id="KW-0812">Transmembrane</keyword>
<keyword evidence="3 5" id="KW-1133">Transmembrane helix</keyword>
<dbReference type="InterPro" id="IPR020846">
    <property type="entry name" value="MFS_dom"/>
</dbReference>
<dbReference type="PANTHER" id="PTHR23514">
    <property type="entry name" value="BYPASS OF STOP CODON PROTEIN 6"/>
    <property type="match status" value="1"/>
</dbReference>
<dbReference type="InterPro" id="IPR011701">
    <property type="entry name" value="MFS"/>
</dbReference>
<dbReference type="Gene3D" id="1.20.1250.20">
    <property type="entry name" value="MFS general substrate transporter like domains"/>
    <property type="match status" value="1"/>
</dbReference>
<feature type="transmembrane region" description="Helical" evidence="5">
    <location>
        <begin position="83"/>
        <end position="103"/>
    </location>
</feature>
<evidence type="ECO:0000256" key="1">
    <source>
        <dbReference type="ARBA" id="ARBA00004651"/>
    </source>
</evidence>
<feature type="transmembrane region" description="Helical" evidence="5">
    <location>
        <begin position="149"/>
        <end position="172"/>
    </location>
</feature>
<dbReference type="GO" id="GO:0022857">
    <property type="term" value="F:transmembrane transporter activity"/>
    <property type="evidence" value="ECO:0007669"/>
    <property type="project" value="InterPro"/>
</dbReference>
<proteinExistence type="predicted"/>
<dbReference type="InterPro" id="IPR036259">
    <property type="entry name" value="MFS_trans_sf"/>
</dbReference>
<feature type="transmembrane region" description="Helical" evidence="5">
    <location>
        <begin position="220"/>
        <end position="242"/>
    </location>
</feature>
<accession>A0A930VHQ6</accession>